<dbReference type="EMBL" id="NZBD01000001">
    <property type="protein sequence ID" value="MAG17864.1"/>
    <property type="molecule type" value="Genomic_DNA"/>
</dbReference>
<accession>A0A2D6LP54</accession>
<proteinExistence type="predicted"/>
<evidence type="ECO:0000313" key="3">
    <source>
        <dbReference type="Proteomes" id="UP000226712"/>
    </source>
</evidence>
<comment type="caution">
    <text evidence="2">The sequence shown here is derived from an EMBL/GenBank/DDBJ whole genome shotgun (WGS) entry which is preliminary data.</text>
</comment>
<reference evidence="3" key="1">
    <citation type="submission" date="2017-09" db="EMBL/GenBank/DDBJ databases">
        <title>The Reconstruction of 2,631 Draft Metagenome-Assembled Genomes from the Global Oceans.</title>
        <authorList>
            <person name="Tully B.J."/>
            <person name="Graham E.D."/>
            <person name="Heidelberg J.F."/>
        </authorList>
    </citation>
    <scope>NUCLEOTIDE SEQUENCE [LARGE SCALE GENOMIC DNA]</scope>
</reference>
<evidence type="ECO:0000256" key="1">
    <source>
        <dbReference type="SAM" id="MobiDB-lite"/>
    </source>
</evidence>
<gene>
    <name evidence="2" type="ORF">CL944_00110</name>
</gene>
<protein>
    <submittedName>
        <fullName evidence="2">Uncharacterized protein</fullName>
    </submittedName>
</protein>
<evidence type="ECO:0000313" key="2">
    <source>
        <dbReference type="EMBL" id="MAG17864.1"/>
    </source>
</evidence>
<name>A0A2D6LP54_9ARCH</name>
<feature type="region of interest" description="Disordered" evidence="1">
    <location>
        <begin position="51"/>
        <end position="109"/>
    </location>
</feature>
<dbReference type="Proteomes" id="UP000226712">
    <property type="component" value="Unassembled WGS sequence"/>
</dbReference>
<feature type="compositionally biased region" description="Basic residues" evidence="1">
    <location>
        <begin position="91"/>
        <end position="101"/>
    </location>
</feature>
<sequence length="109" mass="12906">MAFRRKKPSVKLKRVFRDIKGRDKKLREDVEGIPDDIHKVGILIDSKLLGTSEKKVVMGRRHYNSDKTPVQTRKKDRRRQDLGPNIGEKDKRRKNNRKNTRRTVDKESN</sequence>
<organism evidence="2 3">
    <name type="scientific">Candidatus Iainarchaeum sp</name>
    <dbReference type="NCBI Taxonomy" id="3101447"/>
    <lineage>
        <taxon>Archaea</taxon>
        <taxon>Candidatus Iainarchaeota</taxon>
        <taxon>Candidatus Iainarchaeia</taxon>
        <taxon>Candidatus Iainarchaeales</taxon>
        <taxon>Candidatus Iainarchaeaceae</taxon>
        <taxon>Candidatus Iainarchaeum</taxon>
    </lineage>
</organism>
<dbReference type="AlphaFoldDB" id="A0A2D6LP54"/>